<keyword evidence="2 7" id="KW-0645">Protease</keyword>
<keyword evidence="6 7" id="KW-0482">Metalloprotease</keyword>
<evidence type="ECO:0000256" key="4">
    <source>
        <dbReference type="ARBA" id="ARBA00022801"/>
    </source>
</evidence>
<organism evidence="10">
    <name type="scientific">Chromera velia CCMP2878</name>
    <dbReference type="NCBI Taxonomy" id="1169474"/>
    <lineage>
        <taxon>Eukaryota</taxon>
        <taxon>Sar</taxon>
        <taxon>Alveolata</taxon>
        <taxon>Colpodellida</taxon>
        <taxon>Chromeraceae</taxon>
        <taxon>Chromera</taxon>
    </lineage>
</organism>
<sequence>MALSARLLSLGICFSRSRLSRATGRVEKFFHTMSGGDVASFISEMNLKYDQKHKEFEDNFWATKMNLRGNSSDALAKTKTEYDEFLGDPENLKAVREFLKKGGLTPEQEKTLKVFERTFECYITEDPEARAIKEQLNKKEADLQILRNKMEFKYKDGETGEMKSASITQIRSKMRVDPNEATRKSCWEAMRTIGPYVAEPFLEIVKLRNKLARLLGYEDYYDYKVTQAEGFSKKKLFVMMDDLEQQTRPIMERAAKQLEADKGPEALHPWNTAFMLSGDIEKKMDPFFPFELAVDVWARTFAALGIEYKDATMRLDLCERAGKYPNGFCHWPQVAWRKADGNWIPSQANFTSLATPNQVGSGKTALVTLLHEGGHAAHFANIDQPSPFFGQERAPMSVAYAENQSMYLDAYATDAAWMARYARDREGNPIPWPLLEERIRSVHPQSVSMVRGMLAVPYFEKGLYEANEADLTPEFLQKLADDVELKIQGRLSARPLLSVPHILADESSAYYHGYVLAEMSVHQTREYFKKVLKGDIVDNKEVGKQLTEVYWRPGNSSMFLDLVEKLTGSPLKADAWVKELNTPTEDMVKEEAEEYKKALVKGPAIAPGSEVDLKMRVLLVHGDEVIADSKEAGLAKACGKFRQWVEEKFPRNAAAS</sequence>
<evidence type="ECO:0000256" key="8">
    <source>
        <dbReference type="SAM" id="Coils"/>
    </source>
</evidence>
<dbReference type="GO" id="GO:0046872">
    <property type="term" value="F:metal ion binding"/>
    <property type="evidence" value="ECO:0007669"/>
    <property type="project" value="UniProtKB-UniRule"/>
</dbReference>
<dbReference type="PANTHER" id="PTHR11804">
    <property type="entry name" value="PROTEASE M3 THIMET OLIGOPEPTIDASE-RELATED"/>
    <property type="match status" value="1"/>
</dbReference>
<dbReference type="GO" id="GO:0004222">
    <property type="term" value="F:metalloendopeptidase activity"/>
    <property type="evidence" value="ECO:0007669"/>
    <property type="project" value="InterPro"/>
</dbReference>
<dbReference type="Pfam" id="PF01432">
    <property type="entry name" value="Peptidase_M3"/>
    <property type="match status" value="1"/>
</dbReference>
<evidence type="ECO:0000256" key="7">
    <source>
        <dbReference type="RuleBase" id="RU003435"/>
    </source>
</evidence>
<dbReference type="GO" id="GO:0006518">
    <property type="term" value="P:peptide metabolic process"/>
    <property type="evidence" value="ECO:0007669"/>
    <property type="project" value="TreeGrafter"/>
</dbReference>
<evidence type="ECO:0000256" key="3">
    <source>
        <dbReference type="ARBA" id="ARBA00022723"/>
    </source>
</evidence>
<dbReference type="EMBL" id="CDMZ01001032">
    <property type="protein sequence ID" value="CEM25994.1"/>
    <property type="molecule type" value="Genomic_DNA"/>
</dbReference>
<dbReference type="AlphaFoldDB" id="A0A0G4GAJ1"/>
<feature type="coiled-coil region" evidence="8">
    <location>
        <begin position="129"/>
        <end position="156"/>
    </location>
</feature>
<gene>
    <name evidence="10" type="ORF">Cvel_21005</name>
</gene>
<dbReference type="InterPro" id="IPR045090">
    <property type="entry name" value="Pept_M3A_M3B"/>
</dbReference>
<dbReference type="Gene3D" id="1.10.1370.10">
    <property type="entry name" value="Neurolysin, domain 3"/>
    <property type="match status" value="1"/>
</dbReference>
<reference evidence="10" key="1">
    <citation type="submission" date="2014-11" db="EMBL/GenBank/DDBJ databases">
        <authorList>
            <person name="Otto D Thomas"/>
            <person name="Naeem Raeece"/>
        </authorList>
    </citation>
    <scope>NUCLEOTIDE SEQUENCE</scope>
</reference>
<dbReference type="SUPFAM" id="SSF55486">
    <property type="entry name" value="Metalloproteases ('zincins'), catalytic domain"/>
    <property type="match status" value="1"/>
</dbReference>
<keyword evidence="4 7" id="KW-0378">Hydrolase</keyword>
<evidence type="ECO:0000256" key="2">
    <source>
        <dbReference type="ARBA" id="ARBA00022670"/>
    </source>
</evidence>
<evidence type="ECO:0000256" key="5">
    <source>
        <dbReference type="ARBA" id="ARBA00022833"/>
    </source>
</evidence>
<accession>A0A0G4GAJ1</accession>
<evidence type="ECO:0000313" key="10">
    <source>
        <dbReference type="EMBL" id="CEM25994.1"/>
    </source>
</evidence>
<comment type="similarity">
    <text evidence="1 7">Belongs to the peptidase M3 family.</text>
</comment>
<dbReference type="PANTHER" id="PTHR11804:SF84">
    <property type="entry name" value="SACCHAROLYSIN"/>
    <property type="match status" value="1"/>
</dbReference>
<dbReference type="VEuPathDB" id="CryptoDB:Cvel_21005"/>
<proteinExistence type="inferred from homology"/>
<dbReference type="InterPro" id="IPR001567">
    <property type="entry name" value="Pept_M3A_M3B_dom"/>
</dbReference>
<name>A0A0G4GAJ1_9ALVE</name>
<dbReference type="GO" id="GO:0006508">
    <property type="term" value="P:proteolysis"/>
    <property type="evidence" value="ECO:0007669"/>
    <property type="project" value="UniProtKB-KW"/>
</dbReference>
<evidence type="ECO:0000259" key="9">
    <source>
        <dbReference type="Pfam" id="PF01432"/>
    </source>
</evidence>
<comment type="cofactor">
    <cofactor evidence="7">
        <name>Zn(2+)</name>
        <dbReference type="ChEBI" id="CHEBI:29105"/>
    </cofactor>
    <text evidence="7">Binds 1 zinc ion.</text>
</comment>
<keyword evidence="8" id="KW-0175">Coiled coil</keyword>
<evidence type="ECO:0000256" key="1">
    <source>
        <dbReference type="ARBA" id="ARBA00006040"/>
    </source>
</evidence>
<keyword evidence="5 7" id="KW-0862">Zinc</keyword>
<evidence type="ECO:0000256" key="6">
    <source>
        <dbReference type="ARBA" id="ARBA00023049"/>
    </source>
</evidence>
<feature type="domain" description="Peptidase M3A/M3B catalytic" evidence="9">
    <location>
        <begin position="175"/>
        <end position="581"/>
    </location>
</feature>
<dbReference type="Gene3D" id="1.10.1370.30">
    <property type="match status" value="1"/>
</dbReference>
<dbReference type="InterPro" id="IPR024077">
    <property type="entry name" value="Neurolysin/TOP_dom2"/>
</dbReference>
<protein>
    <recommendedName>
        <fullName evidence="9">Peptidase M3A/M3B catalytic domain-containing protein</fullName>
    </recommendedName>
</protein>
<keyword evidence="3 7" id="KW-0479">Metal-binding</keyword>